<dbReference type="GO" id="GO:0005789">
    <property type="term" value="C:endoplasmic reticulum membrane"/>
    <property type="evidence" value="ECO:0007669"/>
    <property type="project" value="UniProtKB-SubCell"/>
</dbReference>
<evidence type="ECO:0000256" key="8">
    <source>
        <dbReference type="SAM" id="MobiDB-lite"/>
    </source>
</evidence>
<keyword evidence="6 7" id="KW-0472">Membrane</keyword>
<comment type="function">
    <text evidence="7">May be involved in the degradation of misfolded endoplasmic reticulum (ER) luminal proteins.</text>
</comment>
<evidence type="ECO:0000313" key="9">
    <source>
        <dbReference type="EMBL" id="NDV36015.1"/>
    </source>
</evidence>
<keyword evidence="4 7" id="KW-0256">Endoplasmic reticulum</keyword>
<comment type="similarity">
    <text evidence="2 7">Belongs to the derlin family.</text>
</comment>
<evidence type="ECO:0000256" key="1">
    <source>
        <dbReference type="ARBA" id="ARBA00004477"/>
    </source>
</evidence>
<evidence type="ECO:0000256" key="6">
    <source>
        <dbReference type="ARBA" id="ARBA00023136"/>
    </source>
</evidence>
<evidence type="ECO:0000256" key="5">
    <source>
        <dbReference type="ARBA" id="ARBA00022989"/>
    </source>
</evidence>
<dbReference type="SUPFAM" id="SSF144091">
    <property type="entry name" value="Rhomboid-like"/>
    <property type="match status" value="1"/>
</dbReference>
<dbReference type="EMBL" id="GIBP01007046">
    <property type="protein sequence ID" value="NDV36015.1"/>
    <property type="molecule type" value="Transcribed_RNA"/>
</dbReference>
<sequence length="227" mass="26344">MPPVTRWLFTGSFVVTLAANFSLLSPMSLILHYESIFYNFELWRLVTAFLYHGRLGFPFLINMMFLVRYGASVEKDTFMNETADYLWMIILGCITLFLPGFYIPLFILGESLIMMIIYYWSRVNPNIPMSFFFGFRFESRYFPWVLIGFRLLMGGMPIDEIVGVFVGHLYYFMAVIYPNQGGRRWIKTPQLLKDYFPGPNARIPRPGEGPRATGYNWGPGRPLGAIN</sequence>
<dbReference type="PANTHER" id="PTHR11009">
    <property type="entry name" value="DER1-LIKE PROTEIN, DERLIN"/>
    <property type="match status" value="1"/>
</dbReference>
<feature type="region of interest" description="Disordered" evidence="8">
    <location>
        <begin position="206"/>
        <end position="227"/>
    </location>
</feature>
<organism evidence="9">
    <name type="scientific">Arcella intermedia</name>
    <dbReference type="NCBI Taxonomy" id="1963864"/>
    <lineage>
        <taxon>Eukaryota</taxon>
        <taxon>Amoebozoa</taxon>
        <taxon>Tubulinea</taxon>
        <taxon>Elardia</taxon>
        <taxon>Arcellinida</taxon>
        <taxon>Sphaerothecina</taxon>
        <taxon>Arcellidae</taxon>
        <taxon>Arcella</taxon>
    </lineage>
</organism>
<evidence type="ECO:0000256" key="3">
    <source>
        <dbReference type="ARBA" id="ARBA00022692"/>
    </source>
</evidence>
<dbReference type="Pfam" id="PF04511">
    <property type="entry name" value="DER1"/>
    <property type="match status" value="1"/>
</dbReference>
<name>A0A6B2LG84_9EUKA</name>
<accession>A0A6B2LG84</accession>
<keyword evidence="5 7" id="KW-1133">Transmembrane helix</keyword>
<evidence type="ECO:0000256" key="2">
    <source>
        <dbReference type="ARBA" id="ARBA00008917"/>
    </source>
</evidence>
<evidence type="ECO:0000256" key="7">
    <source>
        <dbReference type="RuleBase" id="RU363059"/>
    </source>
</evidence>
<feature type="transmembrane region" description="Helical" evidence="7">
    <location>
        <begin position="164"/>
        <end position="180"/>
    </location>
</feature>
<dbReference type="GO" id="GO:0006950">
    <property type="term" value="P:response to stress"/>
    <property type="evidence" value="ECO:0007669"/>
    <property type="project" value="UniProtKB-ARBA"/>
</dbReference>
<feature type="transmembrane region" description="Helical" evidence="7">
    <location>
        <begin position="87"/>
        <end position="120"/>
    </location>
</feature>
<feature type="transmembrane region" description="Helical" evidence="7">
    <location>
        <begin position="12"/>
        <end position="33"/>
    </location>
</feature>
<keyword evidence="3 7" id="KW-0812">Transmembrane</keyword>
<proteinExistence type="inferred from homology"/>
<reference evidence="9" key="1">
    <citation type="journal article" date="2020" name="J. Eukaryot. Microbiol.">
        <title>De novo Sequencing, Assembly and Annotation of the Transcriptome for the Free-Living Testate Amoeba Arcella intermedia.</title>
        <authorList>
            <person name="Ribeiro G.M."/>
            <person name="Porfirio-Sousa A.L."/>
            <person name="Maurer-Alcala X.X."/>
            <person name="Katz L.A."/>
            <person name="Lahr D.J.G."/>
        </authorList>
    </citation>
    <scope>NUCLEOTIDE SEQUENCE</scope>
</reference>
<feature type="transmembrane region" description="Helical" evidence="7">
    <location>
        <begin position="45"/>
        <end position="67"/>
    </location>
</feature>
<dbReference type="InterPro" id="IPR035952">
    <property type="entry name" value="Rhomboid-like_sf"/>
</dbReference>
<protein>
    <recommendedName>
        <fullName evidence="7">Derlin</fullName>
    </recommendedName>
</protein>
<dbReference type="InterPro" id="IPR007599">
    <property type="entry name" value="DER1"/>
</dbReference>
<dbReference type="AlphaFoldDB" id="A0A6B2LG84"/>
<evidence type="ECO:0000256" key="4">
    <source>
        <dbReference type="ARBA" id="ARBA00022824"/>
    </source>
</evidence>
<comment type="subcellular location">
    <subcellularLocation>
        <location evidence="1 7">Endoplasmic reticulum membrane</location>
        <topology evidence="1 7">Multi-pass membrane protein</topology>
    </subcellularLocation>
</comment>